<feature type="region of interest" description="Disordered" evidence="1">
    <location>
        <begin position="264"/>
        <end position="286"/>
    </location>
</feature>
<keyword evidence="4" id="KW-1185">Reference proteome</keyword>
<evidence type="ECO:0000313" key="4">
    <source>
        <dbReference type="Proteomes" id="UP000049455"/>
    </source>
</evidence>
<dbReference type="InterPro" id="IPR016047">
    <property type="entry name" value="M23ase_b-sheet_dom"/>
</dbReference>
<reference evidence="3 4" key="1">
    <citation type="submission" date="2015-09" db="EMBL/GenBank/DDBJ databases">
        <authorList>
            <person name="Jackson K.R."/>
            <person name="Lunt B.L."/>
            <person name="Fisher J.N.B."/>
            <person name="Gardner A.V."/>
            <person name="Bailey M.E."/>
            <person name="Deus L.M."/>
            <person name="Earl A.S."/>
            <person name="Gibby P.D."/>
            <person name="Hartmann K.A."/>
            <person name="Liu J.E."/>
            <person name="Manci A.M."/>
            <person name="Nielsen D.A."/>
            <person name="Solomon M.B."/>
            <person name="Breakwell D.P."/>
            <person name="Burnett S.H."/>
            <person name="Grose J.H."/>
        </authorList>
    </citation>
    <scope>NUCLEOTIDE SEQUENCE [LARGE SCALE GENOMIC DNA]</scope>
    <source>
        <strain evidence="3 4">CECT 7799</strain>
    </source>
</reference>
<dbReference type="Gene3D" id="2.70.70.10">
    <property type="entry name" value="Glucose Permease (Domain IIA)"/>
    <property type="match status" value="1"/>
</dbReference>
<dbReference type="Pfam" id="PF01476">
    <property type="entry name" value="LysM"/>
    <property type="match status" value="2"/>
</dbReference>
<accession>A0A0M7BEG2</accession>
<dbReference type="InterPro" id="IPR050570">
    <property type="entry name" value="Cell_wall_metabolism_enzyme"/>
</dbReference>
<dbReference type="PROSITE" id="PS51782">
    <property type="entry name" value="LYSM"/>
    <property type="match status" value="2"/>
</dbReference>
<dbReference type="Pfam" id="PF01551">
    <property type="entry name" value="Peptidase_M23"/>
    <property type="match status" value="1"/>
</dbReference>
<dbReference type="InterPro" id="IPR018392">
    <property type="entry name" value="LysM"/>
</dbReference>
<dbReference type="GO" id="GO:0004222">
    <property type="term" value="F:metalloendopeptidase activity"/>
    <property type="evidence" value="ECO:0007669"/>
    <property type="project" value="TreeGrafter"/>
</dbReference>
<dbReference type="SUPFAM" id="SSF54106">
    <property type="entry name" value="LysM domain"/>
    <property type="match status" value="2"/>
</dbReference>
<dbReference type="PANTHER" id="PTHR21666">
    <property type="entry name" value="PEPTIDASE-RELATED"/>
    <property type="match status" value="1"/>
</dbReference>
<dbReference type="SUPFAM" id="SSF51261">
    <property type="entry name" value="Duplicated hybrid motif"/>
    <property type="match status" value="1"/>
</dbReference>
<organism evidence="3 4">
    <name type="scientific">Jannaschia seosinensis</name>
    <dbReference type="NCBI Taxonomy" id="313367"/>
    <lineage>
        <taxon>Bacteria</taxon>
        <taxon>Pseudomonadati</taxon>
        <taxon>Pseudomonadota</taxon>
        <taxon>Alphaproteobacteria</taxon>
        <taxon>Rhodobacterales</taxon>
        <taxon>Roseobacteraceae</taxon>
        <taxon>Jannaschia</taxon>
    </lineage>
</organism>
<dbReference type="PANTHER" id="PTHR21666:SF285">
    <property type="entry name" value="M23 FAMILY METALLOPEPTIDASE"/>
    <property type="match status" value="1"/>
</dbReference>
<protein>
    <submittedName>
        <fullName evidence="3">Murein hydrolase activator NlpD</fullName>
    </submittedName>
</protein>
<evidence type="ECO:0000313" key="3">
    <source>
        <dbReference type="EMBL" id="CUH40283.1"/>
    </source>
</evidence>
<dbReference type="Gene3D" id="3.10.350.10">
    <property type="entry name" value="LysM domain"/>
    <property type="match status" value="2"/>
</dbReference>
<dbReference type="OrthoDB" id="9795421at2"/>
<dbReference type="CDD" id="cd12797">
    <property type="entry name" value="M23_peptidase"/>
    <property type="match status" value="1"/>
</dbReference>
<evidence type="ECO:0000256" key="1">
    <source>
        <dbReference type="SAM" id="MobiDB-lite"/>
    </source>
</evidence>
<dbReference type="CDD" id="cd00118">
    <property type="entry name" value="LysM"/>
    <property type="match status" value="2"/>
</dbReference>
<evidence type="ECO:0000259" key="2">
    <source>
        <dbReference type="PROSITE" id="PS51782"/>
    </source>
</evidence>
<feature type="domain" description="LysM" evidence="2">
    <location>
        <begin position="78"/>
        <end position="122"/>
    </location>
</feature>
<feature type="compositionally biased region" description="Low complexity" evidence="1">
    <location>
        <begin position="229"/>
        <end position="246"/>
    </location>
</feature>
<dbReference type="AlphaFoldDB" id="A0A0M7BEG2"/>
<dbReference type="RefSeq" id="WP_055664347.1">
    <property type="nucleotide sequence ID" value="NZ_CYPR01000200.1"/>
</dbReference>
<dbReference type="STRING" id="313367.JSE7799_03015"/>
<proteinExistence type="predicted"/>
<gene>
    <name evidence="3" type="primary">nlpD</name>
    <name evidence="3" type="ORF">JSE7799_03015</name>
</gene>
<dbReference type="EMBL" id="CYPR01000200">
    <property type="protein sequence ID" value="CUH40283.1"/>
    <property type="molecule type" value="Genomic_DNA"/>
</dbReference>
<feature type="region of interest" description="Disordered" evidence="1">
    <location>
        <begin position="225"/>
        <end position="246"/>
    </location>
</feature>
<dbReference type="SMART" id="SM00257">
    <property type="entry name" value="LysM"/>
    <property type="match status" value="2"/>
</dbReference>
<keyword evidence="3" id="KW-0378">Hydrolase</keyword>
<dbReference type="InterPro" id="IPR011055">
    <property type="entry name" value="Dup_hybrid_motif"/>
</dbReference>
<sequence>MSDRAGRPGATGPFRIAPLSVILLSTALAGCSEFRSGNLDFDLRDGNGTLNTSGAAQLAATQRPKPDASGLITYPNYQVVVARSGDTVADVADRIGISASELARFNGLSVDDRLNANAVLALPRRVAPAGGAARPDITSIAGQAIDRASGPGQAAPVPVAVQTGEEPVRHRVARGETAFSIARLYGVSPTSLAEWNGLGPDLSVREGQYLLIPLVIGQDGASGLSVPDPGAGSATPVPPSAASALPDTVEQATLPASPDLDKFRTEASAAPEPAPAPQPVASGGSTLRRPVAGQVLRPFSGSNEGVDFRASEGEAVAAAASGTVAAITRDTDQVPILVLRHEGGLLTVYANIKDITVEKGDPVSTGQRIASVGGGSPAFLHFEVRRGFDAVDPEPLLR</sequence>
<dbReference type="InterPro" id="IPR036779">
    <property type="entry name" value="LysM_dom_sf"/>
</dbReference>
<feature type="domain" description="LysM" evidence="2">
    <location>
        <begin position="168"/>
        <end position="212"/>
    </location>
</feature>
<name>A0A0M7BEG2_9RHOB</name>
<dbReference type="PROSITE" id="PS51257">
    <property type="entry name" value="PROKAR_LIPOPROTEIN"/>
    <property type="match status" value="1"/>
</dbReference>
<dbReference type="Proteomes" id="UP000049455">
    <property type="component" value="Unassembled WGS sequence"/>
</dbReference>